<evidence type="ECO:0000259" key="6">
    <source>
        <dbReference type="Pfam" id="PF00669"/>
    </source>
</evidence>
<dbReference type="PANTHER" id="PTHR42792:SF2">
    <property type="entry name" value="FLAGELLIN"/>
    <property type="match status" value="1"/>
</dbReference>
<dbReference type="Gene3D" id="2.30.220.10">
    <property type="entry name" value="f41 fragment of flagellin, C-terminal domain"/>
    <property type="match status" value="1"/>
</dbReference>
<protein>
    <recommendedName>
        <fullName evidence="4">Flagellin</fullName>
    </recommendedName>
</protein>
<dbReference type="InterPro" id="IPR001029">
    <property type="entry name" value="Flagellin_N"/>
</dbReference>
<sequence>MSMGTVINTNIMSLNAQRNLGSSQGQLATSLERLSSGLRINSARDDAAGLAISERFTAQINGQNQAVRNANDGISFSQTAEGALDEVSNLLQRVRELAVQSANDTNSASDRRALNEEVQQAVQEVQRIATSTQFNDQNVLDGSLEDLVFQVGANRGQTISVAGVDARSSELGATVGDGFAITASEFATGGALAGLDGDSLAINGEEIDLSGIDSIGGVITEINNAFADTNVQAARAEQAVVEVDDFAAGSGGTLTLNGANIDIDAGMSTGDFVNAINDERGQSGVAAVENTAGNIVLTASEDIAFSIESDGTGDVEFGGLTDEGSDSFLRGIELSTDVGESITVTGDEIAELGIDFENNPDQLGDFAAADASVLTRADADSAIRTMDFAIQQVSGLRSELGAVQNRFEATIANLQVGSENLSAARSRIQDTDFAQETAELTRAQILQQAGTSILSQANAVPQTVLGLLQ</sequence>
<dbReference type="PRINTS" id="PR00207">
    <property type="entry name" value="FLAGELLIN"/>
</dbReference>
<evidence type="ECO:0000256" key="4">
    <source>
        <dbReference type="RuleBase" id="RU362073"/>
    </source>
</evidence>
<dbReference type="Pfam" id="PF00700">
    <property type="entry name" value="Flagellin_C"/>
    <property type="match status" value="1"/>
</dbReference>
<comment type="subcellular location">
    <subcellularLocation>
        <location evidence="4">Secreted</location>
    </subcellularLocation>
    <subcellularLocation>
        <location evidence="4">Bacterial flagellum</location>
    </subcellularLocation>
</comment>
<evidence type="ECO:0000259" key="7">
    <source>
        <dbReference type="Pfam" id="PF00700"/>
    </source>
</evidence>
<evidence type="ECO:0000313" key="9">
    <source>
        <dbReference type="Proteomes" id="UP001523550"/>
    </source>
</evidence>
<dbReference type="Gene3D" id="6.10.10.10">
    <property type="entry name" value="Flagellar export chaperone, C-terminal domain"/>
    <property type="match status" value="1"/>
</dbReference>
<feature type="domain" description="Flagellin C-terminal" evidence="7">
    <location>
        <begin position="385"/>
        <end position="468"/>
    </location>
</feature>
<evidence type="ECO:0000256" key="5">
    <source>
        <dbReference type="SAM" id="Coils"/>
    </source>
</evidence>
<keyword evidence="5" id="KW-0175">Coiled coil</keyword>
<dbReference type="InterPro" id="IPR010810">
    <property type="entry name" value="Flagellin_hook_IN_motif"/>
</dbReference>
<accession>A0ABT1G567</accession>
<keyword evidence="8" id="KW-0966">Cell projection</keyword>
<gene>
    <name evidence="8" type="ORF">J2T60_000390</name>
</gene>
<keyword evidence="9" id="KW-1185">Reference proteome</keyword>
<feature type="coiled-coil region" evidence="5">
    <location>
        <begin position="80"/>
        <end position="131"/>
    </location>
</feature>
<dbReference type="Pfam" id="PF00669">
    <property type="entry name" value="Flagellin_N"/>
    <property type="match status" value="1"/>
</dbReference>
<dbReference type="Gene3D" id="1.20.1330.10">
    <property type="entry name" value="f41 fragment of flagellin, N-terminal domain"/>
    <property type="match status" value="1"/>
</dbReference>
<name>A0ABT1G567_9GAMM</name>
<evidence type="ECO:0000313" key="8">
    <source>
        <dbReference type="EMBL" id="MCP1726425.1"/>
    </source>
</evidence>
<comment type="caution">
    <text evidence="8">The sequence shown here is derived from an EMBL/GenBank/DDBJ whole genome shotgun (WGS) entry which is preliminary data.</text>
</comment>
<evidence type="ECO:0000256" key="2">
    <source>
        <dbReference type="ARBA" id="ARBA00022525"/>
    </source>
</evidence>
<dbReference type="PANTHER" id="PTHR42792">
    <property type="entry name" value="FLAGELLIN"/>
    <property type="match status" value="1"/>
</dbReference>
<comment type="function">
    <text evidence="4">Flagellin is the subunit protein which polymerizes to form the filaments of bacterial flagella.</text>
</comment>
<comment type="similarity">
    <text evidence="1 4">Belongs to the bacterial flagellin family.</text>
</comment>
<dbReference type="InterPro" id="IPR042187">
    <property type="entry name" value="Flagellin_C_sub2"/>
</dbReference>
<dbReference type="SUPFAM" id="SSF64518">
    <property type="entry name" value="Phase 1 flagellin"/>
    <property type="match status" value="1"/>
</dbReference>
<evidence type="ECO:0000256" key="3">
    <source>
        <dbReference type="ARBA" id="ARBA00023143"/>
    </source>
</evidence>
<dbReference type="Gene3D" id="2.170.280.10">
    <property type="entry name" value="f41 fragment of flagellin, middle domain"/>
    <property type="match status" value="1"/>
</dbReference>
<dbReference type="Proteomes" id="UP001523550">
    <property type="component" value="Unassembled WGS sequence"/>
</dbReference>
<evidence type="ECO:0000256" key="1">
    <source>
        <dbReference type="ARBA" id="ARBA00005709"/>
    </source>
</evidence>
<dbReference type="Pfam" id="PF07196">
    <property type="entry name" value="Flagellin_IN"/>
    <property type="match status" value="1"/>
</dbReference>
<keyword evidence="8" id="KW-0969">Cilium</keyword>
<reference evidence="8 9" key="1">
    <citation type="submission" date="2022-03" db="EMBL/GenBank/DDBJ databases">
        <title>Genomic Encyclopedia of Type Strains, Phase III (KMG-III): the genomes of soil and plant-associated and newly described type strains.</title>
        <authorList>
            <person name="Whitman W."/>
        </authorList>
    </citation>
    <scope>NUCLEOTIDE SEQUENCE [LARGE SCALE GENOMIC DNA]</scope>
    <source>
        <strain evidence="8 9">BSker1</strain>
    </source>
</reference>
<dbReference type="InterPro" id="IPR001492">
    <property type="entry name" value="Flagellin"/>
</dbReference>
<proteinExistence type="inferred from homology"/>
<feature type="domain" description="Flagellin N-terminal" evidence="6">
    <location>
        <begin position="7"/>
        <end position="143"/>
    </location>
</feature>
<organism evidence="8 9">
    <name type="scientific">Natronospira proteinivora</name>
    <dbReference type="NCBI Taxonomy" id="1807133"/>
    <lineage>
        <taxon>Bacteria</taxon>
        <taxon>Pseudomonadati</taxon>
        <taxon>Pseudomonadota</taxon>
        <taxon>Gammaproteobacteria</taxon>
        <taxon>Natronospirales</taxon>
        <taxon>Natronospiraceae</taxon>
        <taxon>Natronospira</taxon>
    </lineage>
</organism>
<keyword evidence="3 4" id="KW-0975">Bacterial flagellum</keyword>
<dbReference type="Gene3D" id="6.10.280.190">
    <property type="match status" value="1"/>
</dbReference>
<dbReference type="EMBL" id="JALJYF010000001">
    <property type="protein sequence ID" value="MCP1726425.1"/>
    <property type="molecule type" value="Genomic_DNA"/>
</dbReference>
<keyword evidence="8" id="KW-0282">Flagellum</keyword>
<dbReference type="InterPro" id="IPR046358">
    <property type="entry name" value="Flagellin_C"/>
</dbReference>
<keyword evidence="2 4" id="KW-0964">Secreted</keyword>